<dbReference type="HOGENOM" id="CLU_2003447_0_0_1"/>
<protein>
    <submittedName>
        <fullName evidence="2">Uncharacterized protein</fullName>
    </submittedName>
</protein>
<dbReference type="Proteomes" id="UP000030672">
    <property type="component" value="Unassembled WGS sequence"/>
</dbReference>
<evidence type="ECO:0000313" key="2">
    <source>
        <dbReference type="EMBL" id="KEQ62191.1"/>
    </source>
</evidence>
<name>A0A074WIF0_AURM1</name>
<evidence type="ECO:0000256" key="1">
    <source>
        <dbReference type="SAM" id="MobiDB-lite"/>
    </source>
</evidence>
<keyword evidence="3" id="KW-1185">Reference proteome</keyword>
<evidence type="ECO:0000313" key="3">
    <source>
        <dbReference type="Proteomes" id="UP000030672"/>
    </source>
</evidence>
<organism evidence="2 3">
    <name type="scientific">Aureobasidium melanogenum (strain CBS 110374)</name>
    <name type="common">Aureobasidium pullulans var. melanogenum</name>
    <dbReference type="NCBI Taxonomy" id="1043003"/>
    <lineage>
        <taxon>Eukaryota</taxon>
        <taxon>Fungi</taxon>
        <taxon>Dikarya</taxon>
        <taxon>Ascomycota</taxon>
        <taxon>Pezizomycotina</taxon>
        <taxon>Dothideomycetes</taxon>
        <taxon>Dothideomycetidae</taxon>
        <taxon>Dothideales</taxon>
        <taxon>Saccotheciaceae</taxon>
        <taxon>Aureobasidium</taxon>
    </lineage>
</organism>
<accession>A0A074WIF0</accession>
<dbReference type="EMBL" id="KL584835">
    <property type="protein sequence ID" value="KEQ62191.1"/>
    <property type="molecule type" value="Genomic_DNA"/>
</dbReference>
<feature type="region of interest" description="Disordered" evidence="1">
    <location>
        <begin position="1"/>
        <end position="72"/>
    </location>
</feature>
<reference evidence="2 3" key="1">
    <citation type="journal article" date="2014" name="BMC Genomics">
        <title>Genome sequencing of four Aureobasidium pullulans varieties: biotechnological potential, stress tolerance, and description of new species.</title>
        <authorList>
            <person name="Gostin Ar C."/>
            <person name="Ohm R.A."/>
            <person name="Kogej T."/>
            <person name="Sonjak S."/>
            <person name="Turk M."/>
            <person name="Zajc J."/>
            <person name="Zalar P."/>
            <person name="Grube M."/>
            <person name="Sun H."/>
            <person name="Han J."/>
            <person name="Sharma A."/>
            <person name="Chiniquy J."/>
            <person name="Ngan C.Y."/>
            <person name="Lipzen A."/>
            <person name="Barry K."/>
            <person name="Grigoriev I.V."/>
            <person name="Gunde-Cimerman N."/>
        </authorList>
    </citation>
    <scope>NUCLEOTIDE SEQUENCE [LARGE SCALE GENOMIC DNA]</scope>
    <source>
        <strain evidence="2 3">CBS 110374</strain>
    </source>
</reference>
<proteinExistence type="predicted"/>
<dbReference type="AlphaFoldDB" id="A0A074WIF0"/>
<gene>
    <name evidence="2" type="ORF">M437DRAFT_85093</name>
</gene>
<dbReference type="RefSeq" id="XP_040879214.1">
    <property type="nucleotide sequence ID" value="XM_041028234.1"/>
</dbReference>
<sequence length="101" mass="11609">MSTIRTIPPEPSDPSPTTNRPSTPPSHPSTPTTVATLTPNGHHRATVTPIPLRPFTHRRPPNPHTPDGVVEMEMQGPHTWPEVKRSWWKRVWSWLKGWRFR</sequence>
<dbReference type="GeneID" id="63921607"/>